<accession>A0A9Q1IBS9</accession>
<evidence type="ECO:0000259" key="9">
    <source>
        <dbReference type="PROSITE" id="PS50837"/>
    </source>
</evidence>
<dbReference type="PROSITE" id="PS50188">
    <property type="entry name" value="B302_SPRY"/>
    <property type="match status" value="1"/>
</dbReference>
<dbReference type="SMART" id="SM00368">
    <property type="entry name" value="LRR_RI"/>
    <property type="match status" value="6"/>
</dbReference>
<keyword evidence="3" id="KW-0433">Leucine-rich repeat</keyword>
<feature type="domain" description="NACHT" evidence="9">
    <location>
        <begin position="207"/>
        <end position="341"/>
    </location>
</feature>
<keyword evidence="11" id="KW-1185">Reference proteome</keyword>
<dbReference type="Pfam" id="PF05729">
    <property type="entry name" value="NACHT"/>
    <property type="match status" value="1"/>
</dbReference>
<feature type="domain" description="Pyrin" evidence="8">
    <location>
        <begin position="1"/>
        <end position="99"/>
    </location>
</feature>
<evidence type="ECO:0000313" key="11">
    <source>
        <dbReference type="Proteomes" id="UP001152622"/>
    </source>
</evidence>
<protein>
    <recommendedName>
        <fullName evidence="12">NACHT, LRR and PYD domains-containing protein 12-like</fullName>
    </recommendedName>
</protein>
<name>A0A9Q1IBS9_SYNKA</name>
<reference evidence="10" key="1">
    <citation type="journal article" date="2023" name="Science">
        <title>Genome structures resolve the early diversification of teleost fishes.</title>
        <authorList>
            <person name="Parey E."/>
            <person name="Louis A."/>
            <person name="Montfort J."/>
            <person name="Bouchez O."/>
            <person name="Roques C."/>
            <person name="Iampietro C."/>
            <person name="Lluch J."/>
            <person name="Castinel A."/>
            <person name="Donnadieu C."/>
            <person name="Desvignes T."/>
            <person name="Floi Bucao C."/>
            <person name="Jouanno E."/>
            <person name="Wen M."/>
            <person name="Mejri S."/>
            <person name="Dirks R."/>
            <person name="Jansen H."/>
            <person name="Henkel C."/>
            <person name="Chen W.J."/>
            <person name="Zahm M."/>
            <person name="Cabau C."/>
            <person name="Klopp C."/>
            <person name="Thompson A.W."/>
            <person name="Robinson-Rechavi M."/>
            <person name="Braasch I."/>
            <person name="Lecointre G."/>
            <person name="Bobe J."/>
            <person name="Postlethwait J.H."/>
            <person name="Berthelot C."/>
            <person name="Roest Crollius H."/>
            <person name="Guiguen Y."/>
        </authorList>
    </citation>
    <scope>NUCLEOTIDE SEQUENCE</scope>
    <source>
        <strain evidence="10">WJC10195</strain>
    </source>
</reference>
<keyword evidence="2" id="KW-0963">Cytoplasm</keyword>
<dbReference type="PANTHER" id="PTHR24106">
    <property type="entry name" value="NACHT, LRR AND CARD DOMAINS-CONTAINING"/>
    <property type="match status" value="1"/>
</dbReference>
<dbReference type="SMART" id="SM01288">
    <property type="entry name" value="FISNA"/>
    <property type="match status" value="1"/>
</dbReference>
<dbReference type="InterPro" id="IPR003877">
    <property type="entry name" value="SPRY_dom"/>
</dbReference>
<dbReference type="InterPro" id="IPR003879">
    <property type="entry name" value="Butyrophylin_SPRY"/>
</dbReference>
<evidence type="ECO:0000259" key="7">
    <source>
        <dbReference type="PROSITE" id="PS50188"/>
    </source>
</evidence>
<proteinExistence type="predicted"/>
<dbReference type="SUPFAM" id="SSF47986">
    <property type="entry name" value="DEATH domain"/>
    <property type="match status" value="1"/>
</dbReference>
<comment type="caution">
    <text evidence="10">The sequence shown here is derived from an EMBL/GenBank/DDBJ whole genome shotgun (WGS) entry which is preliminary data.</text>
</comment>
<dbReference type="Pfam" id="PF17776">
    <property type="entry name" value="NLRC4_HD2"/>
    <property type="match status" value="1"/>
</dbReference>
<dbReference type="PROSITE" id="PS50824">
    <property type="entry name" value="DAPIN"/>
    <property type="match status" value="1"/>
</dbReference>
<dbReference type="FunFam" id="3.40.50.300:FF:000210">
    <property type="entry name" value="Si:dkey-16p6.1"/>
    <property type="match status" value="1"/>
</dbReference>
<dbReference type="InterPro" id="IPR007111">
    <property type="entry name" value="NACHT_NTPase"/>
</dbReference>
<dbReference type="InterPro" id="IPR027417">
    <property type="entry name" value="P-loop_NTPase"/>
</dbReference>
<dbReference type="EMBL" id="JAINUF010000020">
    <property type="protein sequence ID" value="KAJ8335968.1"/>
    <property type="molecule type" value="Genomic_DNA"/>
</dbReference>
<dbReference type="Gene3D" id="3.40.50.300">
    <property type="entry name" value="P-loop containing nucleotide triphosphate hydrolases"/>
    <property type="match status" value="1"/>
</dbReference>
<comment type="subcellular location">
    <subcellularLocation>
        <location evidence="1">Cytoplasm</location>
    </subcellularLocation>
</comment>
<evidence type="ECO:0000256" key="3">
    <source>
        <dbReference type="ARBA" id="ARBA00022614"/>
    </source>
</evidence>
<dbReference type="Gene3D" id="2.60.120.920">
    <property type="match status" value="1"/>
</dbReference>
<keyword evidence="4" id="KW-0677">Repeat</keyword>
<feature type="domain" description="B30.2/SPRY" evidence="7">
    <location>
        <begin position="885"/>
        <end position="1060"/>
    </location>
</feature>
<evidence type="ECO:0000256" key="2">
    <source>
        <dbReference type="ARBA" id="ARBA00022490"/>
    </source>
</evidence>
<dbReference type="GO" id="GO:0005524">
    <property type="term" value="F:ATP binding"/>
    <property type="evidence" value="ECO:0007669"/>
    <property type="project" value="UniProtKB-KW"/>
</dbReference>
<dbReference type="OrthoDB" id="120976at2759"/>
<dbReference type="SUPFAM" id="SSF49899">
    <property type="entry name" value="Concanavalin A-like lectins/glucanases"/>
    <property type="match status" value="1"/>
</dbReference>
<dbReference type="CDD" id="cd08321">
    <property type="entry name" value="Pyrin_ASC-like"/>
    <property type="match status" value="1"/>
</dbReference>
<evidence type="ECO:0000259" key="8">
    <source>
        <dbReference type="PROSITE" id="PS50824"/>
    </source>
</evidence>
<dbReference type="InterPro" id="IPR029495">
    <property type="entry name" value="NACHT-assoc"/>
</dbReference>
<dbReference type="AlphaFoldDB" id="A0A9Q1IBS9"/>
<evidence type="ECO:0000256" key="1">
    <source>
        <dbReference type="ARBA" id="ARBA00004496"/>
    </source>
</evidence>
<gene>
    <name evidence="10" type="ORF">SKAU_G00393110</name>
</gene>
<dbReference type="InterPro" id="IPR011029">
    <property type="entry name" value="DEATH-like_dom_sf"/>
</dbReference>
<dbReference type="PRINTS" id="PR01407">
    <property type="entry name" value="BUTYPHLNCDUF"/>
</dbReference>
<organism evidence="10 11">
    <name type="scientific">Synaphobranchus kaupii</name>
    <name type="common">Kaup's arrowtooth eel</name>
    <dbReference type="NCBI Taxonomy" id="118154"/>
    <lineage>
        <taxon>Eukaryota</taxon>
        <taxon>Metazoa</taxon>
        <taxon>Chordata</taxon>
        <taxon>Craniata</taxon>
        <taxon>Vertebrata</taxon>
        <taxon>Euteleostomi</taxon>
        <taxon>Actinopterygii</taxon>
        <taxon>Neopterygii</taxon>
        <taxon>Teleostei</taxon>
        <taxon>Anguilliformes</taxon>
        <taxon>Synaphobranchidae</taxon>
        <taxon>Synaphobranchus</taxon>
    </lineage>
</organism>
<dbReference type="Proteomes" id="UP001152622">
    <property type="component" value="Chromosome 20"/>
</dbReference>
<dbReference type="Pfam" id="PF02758">
    <property type="entry name" value="PYRIN"/>
    <property type="match status" value="1"/>
</dbReference>
<dbReference type="Pfam" id="PF17779">
    <property type="entry name" value="WHD_NOD2"/>
    <property type="match status" value="1"/>
</dbReference>
<dbReference type="InterPro" id="IPR043136">
    <property type="entry name" value="B30.2/SPRY_sf"/>
</dbReference>
<dbReference type="SUPFAM" id="SSF52047">
    <property type="entry name" value="RNI-like"/>
    <property type="match status" value="1"/>
</dbReference>
<sequence length="1060" mass="119542">MERKREERRPATVHSLLLECLDDLVIDQLERFHFYLSHEPPQEYNPIPRSYLEKLNRTTTVKEMLERYDREGAVKVTLYILEKMGLNEEAASLRGGMESMAITDSQPCPPLAVIHDASLRAVQDKLKAKLRKRYEHIFEGVAKKGRSALLIKVYTEVFITKGECGQVNNEHEVWNIEAVSKNTLAEEVQIECNRIFQPLPGEEDHFRSVLTKGIAGIGKTVSVHKFILDWVEGKANRDINLIFPLPFRELNLMKDRKISLLELIQHYHPEMKLCKTVDLNSSSVLFIFDGLDECRLPLNFDDNETWYDETEALSVDMLLTNLIQGNLLPSSLLWITSRPAAANLIPHECIQRLTEVRGFNDPQKEEYFRKRFPNQELASKIISHITSSMSLHIMCHIPVFCWISATVLERLLDKSEGGQIPKTLTEMYTRFLGIQIMMKNQKYKIKETKEMQEKDREITVNLGKLAFQNLAKSNLIFYEQDLKDSGIDVTKTAEYSGLYTEIFKEESGPYEDKTFCFVHLSIQEYLAALSVHFLYATNKENPLNLDMSKHTNPDGGINLSAVHRSAVDKALQSPNGHLDLFLRFLLGISLDSHALSGLLPLTGSSSEIVMETVKYIKENIRKSQSPERTINLFHCLNELKDNSLTKEIQSYLYSNSLSSKKLTPDLCSALAFMLVMSEKQVDVFDLKTCNTTQAGCRRLLPVLKHTRAALLQFCDLTPALCSLVNLVLKSPTSLLRELDLGYNRTLGDKGVELLCTGLLTPHCRLQTLGLGDCSLTKGCCNDLASVLRSRHSELRELDLRSNDLLDSGVTALSAGLEVPLCKLQKLGLSGCGVTEEGCHPLASALQSNPSHLIELDLSYNHPGDLGVKALSARLEDPGCTLKKLILDHSGECRIKSGMQKYDCHLTLDPSTAAPNVVLSEGNRRALLKKNDSEYTSLVLCKEVLTERHYWEVEWGPGSLQVGMAYQMPAKELGEDDHSWAISSDRQGIMAFHKNKGISVMTHHPQDKYRVGVYLDWPTGILAFYKISSKGPIHLHTFHATFTKPLYPAFALSMDIPMALC</sequence>
<evidence type="ECO:0000256" key="5">
    <source>
        <dbReference type="ARBA" id="ARBA00022741"/>
    </source>
</evidence>
<dbReference type="Pfam" id="PF14484">
    <property type="entry name" value="FISNA"/>
    <property type="match status" value="1"/>
</dbReference>
<dbReference type="InterPro" id="IPR013320">
    <property type="entry name" value="ConA-like_dom_sf"/>
</dbReference>
<dbReference type="Gene3D" id="3.80.10.10">
    <property type="entry name" value="Ribonuclease Inhibitor"/>
    <property type="match status" value="2"/>
</dbReference>
<keyword evidence="5" id="KW-0547">Nucleotide-binding</keyword>
<dbReference type="InterPro" id="IPR041267">
    <property type="entry name" value="NLRP_HD2"/>
</dbReference>
<dbReference type="SMART" id="SM01289">
    <property type="entry name" value="PYRIN"/>
    <property type="match status" value="1"/>
</dbReference>
<evidence type="ECO:0000256" key="4">
    <source>
        <dbReference type="ARBA" id="ARBA00022737"/>
    </source>
</evidence>
<dbReference type="PROSITE" id="PS50837">
    <property type="entry name" value="NACHT"/>
    <property type="match status" value="1"/>
</dbReference>
<keyword evidence="6" id="KW-0067">ATP-binding</keyword>
<dbReference type="InterPro" id="IPR001611">
    <property type="entry name" value="Leu-rich_rpt"/>
</dbReference>
<dbReference type="InterPro" id="IPR041075">
    <property type="entry name" value="NOD1/2_WH"/>
</dbReference>
<evidence type="ECO:0008006" key="12">
    <source>
        <dbReference type="Google" id="ProtNLM"/>
    </source>
</evidence>
<dbReference type="Pfam" id="PF13516">
    <property type="entry name" value="LRR_6"/>
    <property type="match status" value="3"/>
</dbReference>
<evidence type="ECO:0000313" key="10">
    <source>
        <dbReference type="EMBL" id="KAJ8335968.1"/>
    </source>
</evidence>
<dbReference type="Pfam" id="PF00622">
    <property type="entry name" value="SPRY"/>
    <property type="match status" value="1"/>
</dbReference>
<dbReference type="InterPro" id="IPR032675">
    <property type="entry name" value="LRR_dom_sf"/>
</dbReference>
<evidence type="ECO:0000256" key="6">
    <source>
        <dbReference type="ARBA" id="ARBA00022840"/>
    </source>
</evidence>
<dbReference type="InterPro" id="IPR051261">
    <property type="entry name" value="NLR"/>
</dbReference>
<dbReference type="Gene3D" id="1.10.533.10">
    <property type="entry name" value="Death Domain, Fas"/>
    <property type="match status" value="1"/>
</dbReference>
<dbReference type="GO" id="GO:0005737">
    <property type="term" value="C:cytoplasm"/>
    <property type="evidence" value="ECO:0007669"/>
    <property type="project" value="UniProtKB-SubCell"/>
</dbReference>
<dbReference type="InterPro" id="IPR004020">
    <property type="entry name" value="DAPIN"/>
</dbReference>
<dbReference type="InterPro" id="IPR001870">
    <property type="entry name" value="B30.2/SPRY"/>
</dbReference>
<dbReference type="SMART" id="SM00449">
    <property type="entry name" value="SPRY"/>
    <property type="match status" value="1"/>
</dbReference>